<evidence type="ECO:0000256" key="1">
    <source>
        <dbReference type="SAM" id="SignalP"/>
    </source>
</evidence>
<sequence length="152" mass="17158">MACHYILVGDIFVMHLSQLICLEVDLLAILFSLQEKQPSVGTWTREAALSPTALAVNSATEFRWFGNNSCSFCFTVLNTPTNLADGGRTPANLPPSPEYSPFKDIFPHALAACKRVLSTLYNHSRTHARYCSLKEAYYVDIEFVYDYSFFKQ</sequence>
<dbReference type="AlphaFoldDB" id="A0A8T2RG10"/>
<keyword evidence="1" id="KW-0732">Signal</keyword>
<organism evidence="2 3">
    <name type="scientific">Ceratopteris richardii</name>
    <name type="common">Triangle waterfern</name>
    <dbReference type="NCBI Taxonomy" id="49495"/>
    <lineage>
        <taxon>Eukaryota</taxon>
        <taxon>Viridiplantae</taxon>
        <taxon>Streptophyta</taxon>
        <taxon>Embryophyta</taxon>
        <taxon>Tracheophyta</taxon>
        <taxon>Polypodiopsida</taxon>
        <taxon>Polypodiidae</taxon>
        <taxon>Polypodiales</taxon>
        <taxon>Pteridineae</taxon>
        <taxon>Pteridaceae</taxon>
        <taxon>Parkerioideae</taxon>
        <taxon>Ceratopteris</taxon>
    </lineage>
</organism>
<gene>
    <name evidence="2" type="ORF">KP509_27G012300</name>
</gene>
<evidence type="ECO:0000313" key="3">
    <source>
        <dbReference type="Proteomes" id="UP000825935"/>
    </source>
</evidence>
<protein>
    <submittedName>
        <fullName evidence="2">Uncharacterized protein</fullName>
    </submittedName>
</protein>
<comment type="caution">
    <text evidence="2">The sequence shown here is derived from an EMBL/GenBank/DDBJ whole genome shotgun (WGS) entry which is preliminary data.</text>
</comment>
<feature type="signal peptide" evidence="1">
    <location>
        <begin position="1"/>
        <end position="21"/>
    </location>
</feature>
<keyword evidence="3" id="KW-1185">Reference proteome</keyword>
<reference evidence="2 3" key="1">
    <citation type="submission" date="2021-08" db="EMBL/GenBank/DDBJ databases">
        <title>WGS assembly of Ceratopteris richardii.</title>
        <authorList>
            <person name="Marchant D.B."/>
            <person name="Chen G."/>
            <person name="Jenkins J."/>
            <person name="Shu S."/>
            <person name="Leebens-Mack J."/>
            <person name="Grimwood J."/>
            <person name="Schmutz J."/>
            <person name="Soltis P."/>
            <person name="Soltis D."/>
            <person name="Chen Z.-H."/>
        </authorList>
    </citation>
    <scope>NUCLEOTIDE SEQUENCE [LARGE SCALE GENOMIC DNA]</scope>
    <source>
        <strain evidence="2">Whitten #5841</strain>
        <tissue evidence="2">Leaf</tissue>
    </source>
</reference>
<dbReference type="EMBL" id="CM035432">
    <property type="protein sequence ID" value="KAH7294667.1"/>
    <property type="molecule type" value="Genomic_DNA"/>
</dbReference>
<name>A0A8T2RG10_CERRI</name>
<dbReference type="Proteomes" id="UP000825935">
    <property type="component" value="Chromosome 27"/>
</dbReference>
<evidence type="ECO:0000313" key="2">
    <source>
        <dbReference type="EMBL" id="KAH7294667.1"/>
    </source>
</evidence>
<feature type="chain" id="PRO_5035833575" evidence="1">
    <location>
        <begin position="22"/>
        <end position="152"/>
    </location>
</feature>
<accession>A0A8T2RG10</accession>
<proteinExistence type="predicted"/>